<keyword evidence="3" id="KW-0732">Signal</keyword>
<dbReference type="GO" id="GO:0042597">
    <property type="term" value="C:periplasmic space"/>
    <property type="evidence" value="ECO:0007669"/>
    <property type="project" value="UniProtKB-ARBA"/>
</dbReference>
<dbReference type="GO" id="GO:1904680">
    <property type="term" value="F:peptide transmembrane transporter activity"/>
    <property type="evidence" value="ECO:0007669"/>
    <property type="project" value="TreeGrafter"/>
</dbReference>
<evidence type="ECO:0000256" key="2">
    <source>
        <dbReference type="ARBA" id="ARBA00022448"/>
    </source>
</evidence>
<comment type="caution">
    <text evidence="6">The sequence shown here is derived from an EMBL/GenBank/DDBJ whole genome shotgun (WGS) entry which is preliminary data.</text>
</comment>
<feature type="transmembrane region" description="Helical" evidence="4">
    <location>
        <begin position="51"/>
        <end position="69"/>
    </location>
</feature>
<evidence type="ECO:0000256" key="1">
    <source>
        <dbReference type="ARBA" id="ARBA00005695"/>
    </source>
</evidence>
<dbReference type="Pfam" id="PF00496">
    <property type="entry name" value="SBP_bac_5"/>
    <property type="match status" value="1"/>
</dbReference>
<reference evidence="6 7" key="1">
    <citation type="journal article" date="2016" name="Nat. Commun.">
        <title>Thousands of microbial genomes shed light on interconnected biogeochemical processes in an aquifer system.</title>
        <authorList>
            <person name="Anantharaman K."/>
            <person name="Brown C.T."/>
            <person name="Hug L.A."/>
            <person name="Sharon I."/>
            <person name="Castelle C.J."/>
            <person name="Probst A.J."/>
            <person name="Thomas B.C."/>
            <person name="Singh A."/>
            <person name="Wilkins M.J."/>
            <person name="Karaoz U."/>
            <person name="Brodie E.L."/>
            <person name="Williams K.H."/>
            <person name="Hubbard S.S."/>
            <person name="Banfield J.F."/>
        </authorList>
    </citation>
    <scope>NUCLEOTIDE SEQUENCE [LARGE SCALE GENOMIC DNA]</scope>
</reference>
<protein>
    <recommendedName>
        <fullName evidence="5">Solute-binding protein family 5 domain-containing protein</fullName>
    </recommendedName>
</protein>
<dbReference type="PANTHER" id="PTHR30290:SF9">
    <property type="entry name" value="OLIGOPEPTIDE-BINDING PROTEIN APPA"/>
    <property type="match status" value="1"/>
</dbReference>
<sequence>MKNPFKFFSRFSKNQGQPSERLVFQASTERKLPTYTQWRYFKLLLNKGERYLFFLALFLVVLCVLVFTLRRLNEATAVVPAYGGTYTEGVVGAPQYLNPILSSLSDVDADISALVFPGIFKRNNNLELEPNLITNYVLSEDKLTYTFFLRSNIKWQDNNENLTSDDVVFTIKAIQDVTYQSPLQSTLAGAEVKKIDDFSFSITLKEQFAPFLASLTFGILPEHLWYNVPGQNVRLNGMNLQPVGYGAYKFSELTKDDAGNVKTFTLERNADYFGDKPFIDKMKFVFYPDMTSAILGLTQKRIEGLGFVPQSKKEEITKANKNIIFHSLRIPQYSALFFNLKNNKALQNDVVRQALARAVDRDKIVTEALGGEAEAIYTPILPGYMGYNDQVKKYPLDMEKARKILKDDGWKYPDDKEDQTGVSAEDFAPREKDGVKLEFTIATVDLPEYQAVAQQLIDSWRKIGAKVNLSVTGAQDIQGSVIKERNYEALLFGQIIGSDPDPYPFWHSSQQEYPGLALSIFRNTEIDDIIEEARKTNDEKKRSELYNKFQDLLAQDISAIFLYNPLYTYAVSNRIKGLEENQYVAVPADRFSNIDSWYIKTRRQWK</sequence>
<evidence type="ECO:0000313" key="7">
    <source>
        <dbReference type="Proteomes" id="UP000176420"/>
    </source>
</evidence>
<dbReference type="Proteomes" id="UP000176420">
    <property type="component" value="Unassembled WGS sequence"/>
</dbReference>
<dbReference type="EMBL" id="MHKI01000006">
    <property type="protein sequence ID" value="OGY87673.1"/>
    <property type="molecule type" value="Genomic_DNA"/>
</dbReference>
<evidence type="ECO:0000313" key="6">
    <source>
        <dbReference type="EMBL" id="OGY87673.1"/>
    </source>
</evidence>
<dbReference type="AlphaFoldDB" id="A0A1G2BEK1"/>
<keyword evidence="4" id="KW-1133">Transmembrane helix</keyword>
<dbReference type="SUPFAM" id="SSF53850">
    <property type="entry name" value="Periplasmic binding protein-like II"/>
    <property type="match status" value="1"/>
</dbReference>
<dbReference type="GO" id="GO:0015833">
    <property type="term" value="P:peptide transport"/>
    <property type="evidence" value="ECO:0007669"/>
    <property type="project" value="TreeGrafter"/>
</dbReference>
<dbReference type="PANTHER" id="PTHR30290">
    <property type="entry name" value="PERIPLASMIC BINDING COMPONENT OF ABC TRANSPORTER"/>
    <property type="match status" value="1"/>
</dbReference>
<name>A0A1G2BEK1_9BACT</name>
<evidence type="ECO:0000256" key="4">
    <source>
        <dbReference type="SAM" id="Phobius"/>
    </source>
</evidence>
<evidence type="ECO:0000259" key="5">
    <source>
        <dbReference type="Pfam" id="PF00496"/>
    </source>
</evidence>
<dbReference type="InterPro" id="IPR030678">
    <property type="entry name" value="Peptide/Ni-bd"/>
</dbReference>
<keyword evidence="4" id="KW-0472">Membrane</keyword>
<keyword evidence="4" id="KW-0812">Transmembrane</keyword>
<organism evidence="6 7">
    <name type="scientific">Candidatus Kerfeldbacteria bacterium RIFOXYB2_FULL_38_14</name>
    <dbReference type="NCBI Taxonomy" id="1798547"/>
    <lineage>
        <taxon>Bacteria</taxon>
        <taxon>Candidatus Kerfeldiibacteriota</taxon>
    </lineage>
</organism>
<comment type="similarity">
    <text evidence="1">Belongs to the bacterial solute-binding protein 5 family.</text>
</comment>
<dbReference type="PIRSF" id="PIRSF002741">
    <property type="entry name" value="MppA"/>
    <property type="match status" value="1"/>
</dbReference>
<feature type="domain" description="Solute-binding protein family 5" evidence="5">
    <location>
        <begin position="127"/>
        <end position="508"/>
    </location>
</feature>
<dbReference type="Gene3D" id="3.90.76.10">
    <property type="entry name" value="Dipeptide-binding Protein, Domain 1"/>
    <property type="match status" value="1"/>
</dbReference>
<dbReference type="Gene3D" id="3.40.190.10">
    <property type="entry name" value="Periplasmic binding protein-like II"/>
    <property type="match status" value="1"/>
</dbReference>
<evidence type="ECO:0000256" key="3">
    <source>
        <dbReference type="ARBA" id="ARBA00022729"/>
    </source>
</evidence>
<proteinExistence type="inferred from homology"/>
<keyword evidence="2" id="KW-0813">Transport</keyword>
<accession>A0A1G2BEK1</accession>
<dbReference type="Gene3D" id="3.10.105.10">
    <property type="entry name" value="Dipeptide-binding Protein, Domain 3"/>
    <property type="match status" value="1"/>
</dbReference>
<gene>
    <name evidence="6" type="ORF">A2319_04460</name>
</gene>
<dbReference type="InterPro" id="IPR039424">
    <property type="entry name" value="SBP_5"/>
</dbReference>
<dbReference type="InterPro" id="IPR000914">
    <property type="entry name" value="SBP_5_dom"/>
</dbReference>
<dbReference type="GO" id="GO:0043190">
    <property type="term" value="C:ATP-binding cassette (ABC) transporter complex"/>
    <property type="evidence" value="ECO:0007669"/>
    <property type="project" value="InterPro"/>
</dbReference>